<keyword evidence="2" id="KW-0378">Hydrolase</keyword>
<dbReference type="GO" id="GO:0016787">
    <property type="term" value="F:hydrolase activity"/>
    <property type="evidence" value="ECO:0007669"/>
    <property type="project" value="UniProtKB-KW"/>
</dbReference>
<dbReference type="Proteomes" id="UP001326613">
    <property type="component" value="Chromosome"/>
</dbReference>
<dbReference type="SUPFAM" id="SSF53474">
    <property type="entry name" value="alpha/beta-Hydrolases"/>
    <property type="match status" value="1"/>
</dbReference>
<dbReference type="EMBL" id="CP112932">
    <property type="protein sequence ID" value="WPY01339.1"/>
    <property type="molecule type" value="Genomic_DNA"/>
</dbReference>
<feature type="domain" description="AB hydrolase-1" evidence="1">
    <location>
        <begin position="97"/>
        <end position="310"/>
    </location>
</feature>
<gene>
    <name evidence="2" type="ORF">Trichorick_01249</name>
</gene>
<name>A0ABZ0UTI0_9RICK</name>
<evidence type="ECO:0000259" key="1">
    <source>
        <dbReference type="Pfam" id="PF00561"/>
    </source>
</evidence>
<evidence type="ECO:0000313" key="3">
    <source>
        <dbReference type="Proteomes" id="UP001326613"/>
    </source>
</evidence>
<keyword evidence="3" id="KW-1185">Reference proteome</keyword>
<dbReference type="InterPro" id="IPR051321">
    <property type="entry name" value="PHA/PHB_synthase"/>
</dbReference>
<accession>A0ABZ0UTI0</accession>
<dbReference type="InterPro" id="IPR029058">
    <property type="entry name" value="AB_hydrolase_fold"/>
</dbReference>
<dbReference type="Gene3D" id="3.40.50.1820">
    <property type="entry name" value="alpha/beta hydrolase"/>
    <property type="match status" value="1"/>
</dbReference>
<dbReference type="RefSeq" id="WP_323738116.1">
    <property type="nucleotide sequence ID" value="NZ_CP112932.1"/>
</dbReference>
<dbReference type="PANTHER" id="PTHR36837">
    <property type="entry name" value="POLY(3-HYDROXYALKANOATE) POLYMERASE SUBUNIT PHAC"/>
    <property type="match status" value="1"/>
</dbReference>
<reference evidence="2 3" key="1">
    <citation type="submission" date="2022-10" db="EMBL/GenBank/DDBJ databases">
        <title>Host association and intracellularity evolved multiple times independently in the Rickettsiales.</title>
        <authorList>
            <person name="Castelli M."/>
            <person name="Nardi T."/>
            <person name="Gammuto L."/>
            <person name="Bellinzona G."/>
            <person name="Sabaneyeva E."/>
            <person name="Potekhin A."/>
            <person name="Serra V."/>
            <person name="Petroni G."/>
            <person name="Sassera D."/>
        </authorList>
    </citation>
    <scope>NUCLEOTIDE SEQUENCE [LARGE SCALE GENOMIC DNA]</scope>
    <source>
        <strain evidence="2 3">Kr 154-4</strain>
    </source>
</reference>
<dbReference type="PANTHER" id="PTHR36837:SF2">
    <property type="entry name" value="POLY(3-HYDROXYALKANOATE) POLYMERASE SUBUNIT PHAC"/>
    <property type="match status" value="1"/>
</dbReference>
<evidence type="ECO:0000313" key="2">
    <source>
        <dbReference type="EMBL" id="WPY01339.1"/>
    </source>
</evidence>
<proteinExistence type="predicted"/>
<sequence>MQQYEQYVSQYNDFIDKNRIGNQFILQATAIEYSSKNFRILKYQADQTVRNRVILIVPSIFNSPEILFLGKTGGLVNKLQHLGTVYLIHWQSITDANYSLDDYVLELANALDILNNNTKELINLIGHCIGGNLSIAATVIKPELVKTLTLLTTPWNFTHFSANYQIQQYLDLDKNIQLLPVIPKIYTKILFFFLAPEYFNTKIVRYFDLDLEEDRQLFFKIEHWLMSGYDLPAATYFQITKELVTANIPACTDWQINNNIIDPSTINIPVSLIIARTDKIAPMSSILTLHKKLNRSTIIQVEGGHISYLLKNAHGKFFQMYKSWFEEQQ</sequence>
<protein>
    <submittedName>
        <fullName evidence="2">PhaC superfamily alpha/beta hydrolase domain protein</fullName>
    </submittedName>
</protein>
<dbReference type="InterPro" id="IPR000073">
    <property type="entry name" value="AB_hydrolase_1"/>
</dbReference>
<dbReference type="Pfam" id="PF00561">
    <property type="entry name" value="Abhydrolase_1"/>
    <property type="match status" value="1"/>
</dbReference>
<organism evidence="2 3">
    <name type="scientific">Candidatus Trichorickettsia mobilis</name>
    <dbReference type="NCBI Taxonomy" id="1346319"/>
    <lineage>
        <taxon>Bacteria</taxon>
        <taxon>Pseudomonadati</taxon>
        <taxon>Pseudomonadota</taxon>
        <taxon>Alphaproteobacteria</taxon>
        <taxon>Rickettsiales</taxon>
        <taxon>Rickettsiaceae</taxon>
        <taxon>Rickettsieae</taxon>
        <taxon>Candidatus Trichorickettsia</taxon>
    </lineage>
</organism>